<evidence type="ECO:0000256" key="3">
    <source>
        <dbReference type="ARBA" id="ARBA00022679"/>
    </source>
</evidence>
<evidence type="ECO:0000313" key="8">
    <source>
        <dbReference type="EMBL" id="MFC0385713.1"/>
    </source>
</evidence>
<name>A0ABV6IQ25_9PROT</name>
<dbReference type="Pfam" id="PF01553">
    <property type="entry name" value="Acyltransferase"/>
    <property type="match status" value="1"/>
</dbReference>
<comment type="pathway">
    <text evidence="1">Lipid metabolism.</text>
</comment>
<keyword evidence="3" id="KW-0808">Transferase</keyword>
<evidence type="ECO:0000256" key="5">
    <source>
        <dbReference type="ARBA" id="ARBA00023315"/>
    </source>
</evidence>
<dbReference type="Proteomes" id="UP001589789">
    <property type="component" value="Unassembled WGS sequence"/>
</dbReference>
<evidence type="ECO:0000313" key="9">
    <source>
        <dbReference type="Proteomes" id="UP001589789"/>
    </source>
</evidence>
<gene>
    <name evidence="8" type="ORF">ACFFIC_09100</name>
</gene>
<comment type="caution">
    <text evidence="8">The sequence shown here is derived from an EMBL/GenBank/DDBJ whole genome shotgun (WGS) entry which is preliminary data.</text>
</comment>
<accession>A0ABV6IQ25</accession>
<protein>
    <submittedName>
        <fullName evidence="8">Lysophospholipid acyltransferase family protein</fullName>
    </submittedName>
</protein>
<keyword evidence="9" id="KW-1185">Reference proteome</keyword>
<dbReference type="CDD" id="cd07989">
    <property type="entry name" value="LPLAT_AGPAT-like"/>
    <property type="match status" value="1"/>
</dbReference>
<dbReference type="PANTHER" id="PTHR10434:SF64">
    <property type="entry name" value="1-ACYL-SN-GLYCEROL-3-PHOSPHATE ACYLTRANSFERASE-RELATED"/>
    <property type="match status" value="1"/>
</dbReference>
<evidence type="ECO:0000259" key="7">
    <source>
        <dbReference type="SMART" id="SM00563"/>
    </source>
</evidence>
<keyword evidence="2" id="KW-0444">Lipid biosynthesis</keyword>
<dbReference type="RefSeq" id="WP_377049860.1">
    <property type="nucleotide sequence ID" value="NZ_JBHLVZ010000013.1"/>
</dbReference>
<keyword evidence="4" id="KW-0443">Lipid metabolism</keyword>
<feature type="region of interest" description="Disordered" evidence="6">
    <location>
        <begin position="302"/>
        <end position="334"/>
    </location>
</feature>
<evidence type="ECO:0000256" key="4">
    <source>
        <dbReference type="ARBA" id="ARBA00023098"/>
    </source>
</evidence>
<evidence type="ECO:0000256" key="1">
    <source>
        <dbReference type="ARBA" id="ARBA00005189"/>
    </source>
</evidence>
<proteinExistence type="predicted"/>
<dbReference type="SMART" id="SM00563">
    <property type="entry name" value="PlsC"/>
    <property type="match status" value="1"/>
</dbReference>
<keyword evidence="5 8" id="KW-0012">Acyltransferase</keyword>
<organism evidence="8 9">
    <name type="scientific">Muricoccus vinaceus</name>
    <dbReference type="NCBI Taxonomy" id="424704"/>
    <lineage>
        <taxon>Bacteria</taxon>
        <taxon>Pseudomonadati</taxon>
        <taxon>Pseudomonadota</taxon>
        <taxon>Alphaproteobacteria</taxon>
        <taxon>Acetobacterales</taxon>
        <taxon>Roseomonadaceae</taxon>
        <taxon>Muricoccus</taxon>
    </lineage>
</organism>
<feature type="compositionally biased region" description="Low complexity" evidence="6">
    <location>
        <begin position="320"/>
        <end position="334"/>
    </location>
</feature>
<reference evidence="8 9" key="1">
    <citation type="submission" date="2024-09" db="EMBL/GenBank/DDBJ databases">
        <authorList>
            <person name="Sun Q."/>
            <person name="Mori K."/>
        </authorList>
    </citation>
    <scope>NUCLEOTIDE SEQUENCE [LARGE SCALE GENOMIC DNA]</scope>
    <source>
        <strain evidence="8 9">CCM 7468</strain>
    </source>
</reference>
<feature type="domain" description="Phospholipid/glycerol acyltransferase" evidence="7">
    <location>
        <begin position="124"/>
        <end position="234"/>
    </location>
</feature>
<dbReference type="SUPFAM" id="SSF69593">
    <property type="entry name" value="Glycerol-3-phosphate (1)-acyltransferase"/>
    <property type="match status" value="1"/>
</dbReference>
<dbReference type="InterPro" id="IPR002123">
    <property type="entry name" value="Plipid/glycerol_acylTrfase"/>
</dbReference>
<sequence>MDAVPSDPAVALAPSRLRRRMPIRFRRAVPGGRFFDVMGDRPFGGRLRAVRRLVVAGLWTLLCMPVQAVLLLLPDHAPPGQSGLGQSRLGHAKVGFARIYWRTMCFIIGMRVRVVGERGAVPRTLYLANHSSWLDILVLGGALEAPFVSKAEIGQWPLVGLVARLGRTVFVSRSRRRTGDEAREMRERLLAGDSLILFPEGTSSDGSRVLPFRSSFLAVAEAAEAIRPVSVVYDRLGGLPACRRDRPLFAWYGNMEIAPHVWRLVRHAGLRATVLLHDPVSPGAIPSRKALSAAVEGTVAEGASALRQNREPRPLPVAVPAPAEGPEAGGPLTA</sequence>
<dbReference type="GO" id="GO:0016746">
    <property type="term" value="F:acyltransferase activity"/>
    <property type="evidence" value="ECO:0007669"/>
    <property type="project" value="UniProtKB-KW"/>
</dbReference>
<dbReference type="EMBL" id="JBHLVZ010000013">
    <property type="protein sequence ID" value="MFC0385713.1"/>
    <property type="molecule type" value="Genomic_DNA"/>
</dbReference>
<dbReference type="PANTHER" id="PTHR10434">
    <property type="entry name" value="1-ACYL-SN-GLYCEROL-3-PHOSPHATE ACYLTRANSFERASE"/>
    <property type="match status" value="1"/>
</dbReference>
<evidence type="ECO:0000256" key="2">
    <source>
        <dbReference type="ARBA" id="ARBA00022516"/>
    </source>
</evidence>
<evidence type="ECO:0000256" key="6">
    <source>
        <dbReference type="SAM" id="MobiDB-lite"/>
    </source>
</evidence>